<dbReference type="InterPro" id="IPR036144">
    <property type="entry name" value="RibA-like_sf"/>
</dbReference>
<dbReference type="UniPathway" id="UPA00275">
    <property type="reaction ID" value="UER00400"/>
</dbReference>
<evidence type="ECO:0000256" key="2">
    <source>
        <dbReference type="ARBA" id="ARBA00022619"/>
    </source>
</evidence>
<evidence type="ECO:0000256" key="6">
    <source>
        <dbReference type="ARBA" id="ARBA00022833"/>
    </source>
</evidence>
<evidence type="ECO:0000256" key="8">
    <source>
        <dbReference type="ARBA" id="ARBA00049295"/>
    </source>
</evidence>
<dbReference type="NCBIfam" id="NF001591">
    <property type="entry name" value="PRK00393.1"/>
    <property type="match status" value="1"/>
</dbReference>
<dbReference type="GO" id="GO:0003935">
    <property type="term" value="F:GTP cyclohydrolase II activity"/>
    <property type="evidence" value="ECO:0007669"/>
    <property type="project" value="UniProtKB-UniRule"/>
</dbReference>
<feature type="binding site" evidence="9">
    <location>
        <position position="151"/>
    </location>
    <ligand>
        <name>GTP</name>
        <dbReference type="ChEBI" id="CHEBI:37565"/>
    </ligand>
</feature>
<evidence type="ECO:0000256" key="1">
    <source>
        <dbReference type="ARBA" id="ARBA00004853"/>
    </source>
</evidence>
<name>A0A4R6XI36_9GAMM</name>
<feature type="binding site" evidence="9">
    <location>
        <position position="69"/>
    </location>
    <ligand>
        <name>Zn(2+)</name>
        <dbReference type="ChEBI" id="CHEBI:29105"/>
        <note>catalytic</note>
    </ligand>
</feature>
<evidence type="ECO:0000313" key="12">
    <source>
        <dbReference type="Proteomes" id="UP000295724"/>
    </source>
</evidence>
<feature type="domain" description="GTP cyclohydrolase II" evidence="10">
    <location>
        <begin position="11"/>
        <end position="172"/>
    </location>
</feature>
<feature type="binding site" evidence="9">
    <location>
        <begin position="51"/>
        <end position="55"/>
    </location>
    <ligand>
        <name>GTP</name>
        <dbReference type="ChEBI" id="CHEBI:37565"/>
    </ligand>
</feature>
<feature type="binding site" evidence="9">
    <location>
        <position position="116"/>
    </location>
    <ligand>
        <name>GTP</name>
        <dbReference type="ChEBI" id="CHEBI:37565"/>
    </ligand>
</feature>
<comment type="similarity">
    <text evidence="9">Belongs to the GTP cyclohydrolase II family.</text>
</comment>
<keyword evidence="5 9" id="KW-0378">Hydrolase</keyword>
<gene>
    <name evidence="9" type="primary">ribA</name>
    <name evidence="11" type="ORF">C8D91_2553</name>
</gene>
<keyword evidence="3 9" id="KW-0479">Metal-binding</keyword>
<keyword evidence="12" id="KW-1185">Reference proteome</keyword>
<dbReference type="Gene3D" id="3.40.50.10990">
    <property type="entry name" value="GTP cyclohydrolase II"/>
    <property type="match status" value="1"/>
</dbReference>
<dbReference type="PANTHER" id="PTHR21327">
    <property type="entry name" value="GTP CYCLOHYDROLASE II-RELATED"/>
    <property type="match status" value="1"/>
</dbReference>
<feature type="binding site" evidence="9">
    <location>
        <begin position="94"/>
        <end position="96"/>
    </location>
    <ligand>
        <name>GTP</name>
        <dbReference type="ChEBI" id="CHEBI:37565"/>
    </ligand>
</feature>
<dbReference type="EMBL" id="SNZB01000006">
    <property type="protein sequence ID" value="TDR17494.1"/>
    <property type="molecule type" value="Genomic_DNA"/>
</dbReference>
<accession>A0A4R6XI36</accession>
<comment type="catalytic activity">
    <reaction evidence="8 9">
        <text>GTP + 4 H2O = 2,5-diamino-6-hydroxy-4-(5-phosphoribosylamino)-pyrimidine + formate + 2 phosphate + 3 H(+)</text>
        <dbReference type="Rhea" id="RHEA:23704"/>
        <dbReference type="ChEBI" id="CHEBI:15377"/>
        <dbReference type="ChEBI" id="CHEBI:15378"/>
        <dbReference type="ChEBI" id="CHEBI:15740"/>
        <dbReference type="ChEBI" id="CHEBI:37565"/>
        <dbReference type="ChEBI" id="CHEBI:43474"/>
        <dbReference type="ChEBI" id="CHEBI:58614"/>
        <dbReference type="EC" id="3.5.4.25"/>
    </reaction>
</comment>
<dbReference type="InterPro" id="IPR000926">
    <property type="entry name" value="RibA"/>
</dbReference>
<comment type="caution">
    <text evidence="11">The sequence shown here is derived from an EMBL/GenBank/DDBJ whole genome shotgun (WGS) entry which is preliminary data.</text>
</comment>
<dbReference type="GO" id="GO:0009231">
    <property type="term" value="P:riboflavin biosynthetic process"/>
    <property type="evidence" value="ECO:0007669"/>
    <property type="project" value="UniProtKB-UniRule"/>
</dbReference>
<dbReference type="Pfam" id="PF00925">
    <property type="entry name" value="GTP_cyclohydro2"/>
    <property type="match status" value="1"/>
</dbReference>
<reference evidence="11 12" key="1">
    <citation type="submission" date="2019-03" db="EMBL/GenBank/DDBJ databases">
        <title>Genomic Encyclopedia of Type Strains, Phase IV (KMG-IV): sequencing the most valuable type-strain genomes for metagenomic binning, comparative biology and taxonomic classification.</title>
        <authorList>
            <person name="Goeker M."/>
        </authorList>
    </citation>
    <scope>NUCLEOTIDE SEQUENCE [LARGE SCALE GENOMIC DNA]</scope>
    <source>
        <strain evidence="11 12">DSM 25488</strain>
    </source>
</reference>
<evidence type="ECO:0000313" key="11">
    <source>
        <dbReference type="EMBL" id="TDR17494.1"/>
    </source>
</evidence>
<dbReference type="NCBIfam" id="TIGR00505">
    <property type="entry name" value="ribA"/>
    <property type="match status" value="1"/>
</dbReference>
<keyword evidence="6 9" id="KW-0862">Zinc</keyword>
<organism evidence="11 12">
    <name type="scientific">Marinicella litoralis</name>
    <dbReference type="NCBI Taxonomy" id="644220"/>
    <lineage>
        <taxon>Bacteria</taxon>
        <taxon>Pseudomonadati</taxon>
        <taxon>Pseudomonadota</taxon>
        <taxon>Gammaproteobacteria</taxon>
        <taxon>Lysobacterales</taxon>
        <taxon>Marinicellaceae</taxon>
        <taxon>Marinicella</taxon>
    </lineage>
</organism>
<evidence type="ECO:0000256" key="4">
    <source>
        <dbReference type="ARBA" id="ARBA00022741"/>
    </source>
</evidence>
<dbReference type="OrthoDB" id="9793111at2"/>
<feature type="binding site" evidence="9">
    <location>
        <position position="67"/>
    </location>
    <ligand>
        <name>Zn(2+)</name>
        <dbReference type="ChEBI" id="CHEBI:29105"/>
        <note>catalytic</note>
    </ligand>
</feature>
<dbReference type="Proteomes" id="UP000295724">
    <property type="component" value="Unassembled WGS sequence"/>
</dbReference>
<feature type="binding site" evidence="9">
    <location>
        <position position="56"/>
    </location>
    <ligand>
        <name>Zn(2+)</name>
        <dbReference type="ChEBI" id="CHEBI:29105"/>
        <note>catalytic</note>
    </ligand>
</feature>
<protein>
    <recommendedName>
        <fullName evidence="9">GTP cyclohydrolase-2</fullName>
        <ecNumber evidence="9">3.5.4.25</ecNumber>
    </recommendedName>
    <alternativeName>
        <fullName evidence="9">GTP cyclohydrolase II</fullName>
    </alternativeName>
</protein>
<comment type="cofactor">
    <cofactor evidence="9">
        <name>Zn(2+)</name>
        <dbReference type="ChEBI" id="CHEBI:29105"/>
    </cofactor>
    <text evidence="9">Binds 1 zinc ion per subunit.</text>
</comment>
<evidence type="ECO:0000256" key="3">
    <source>
        <dbReference type="ARBA" id="ARBA00022723"/>
    </source>
</evidence>
<sequence length="196" mass="21953">MKASDSTRFITQAKLPTAFGEFVIHVFEHHGQEHLVLTQGDFIGGEPILTRVHSECLTGDGLFSLRCDCGPQLAYAMEQIAHEGVGMVVYLRQEGRGIGLTEKIKAYQLQDQGLDTFDANVQLGHLPDGRSYDMLADVFKHLNVSKVKLMTNNPDKIRSIESQGVQVVDRLPIKVGHNTHNKAYLKTKKDRFLHLD</sequence>
<dbReference type="EC" id="3.5.4.25" evidence="9"/>
<evidence type="ECO:0000256" key="7">
    <source>
        <dbReference type="ARBA" id="ARBA00023134"/>
    </source>
</evidence>
<dbReference type="GO" id="GO:0005525">
    <property type="term" value="F:GTP binding"/>
    <property type="evidence" value="ECO:0007669"/>
    <property type="project" value="UniProtKB-KW"/>
</dbReference>
<evidence type="ECO:0000256" key="5">
    <source>
        <dbReference type="ARBA" id="ARBA00022801"/>
    </source>
</evidence>
<keyword evidence="2 9" id="KW-0686">Riboflavin biosynthesis</keyword>
<evidence type="ECO:0000259" key="10">
    <source>
        <dbReference type="Pfam" id="PF00925"/>
    </source>
</evidence>
<keyword evidence="4 9" id="KW-0547">Nucleotide-binding</keyword>
<dbReference type="CDD" id="cd00641">
    <property type="entry name" value="GTP_cyclohydro2"/>
    <property type="match status" value="1"/>
</dbReference>
<dbReference type="AlphaFoldDB" id="A0A4R6XI36"/>
<dbReference type="PANTHER" id="PTHR21327:SF18">
    <property type="entry name" value="3,4-DIHYDROXY-2-BUTANONE 4-PHOSPHATE SYNTHASE"/>
    <property type="match status" value="1"/>
</dbReference>
<dbReference type="InterPro" id="IPR032677">
    <property type="entry name" value="GTP_cyclohydro_II"/>
</dbReference>
<feature type="active site" description="Nucleophile" evidence="9">
    <location>
        <position position="130"/>
    </location>
</feature>
<dbReference type="HAMAP" id="MF_00179">
    <property type="entry name" value="RibA"/>
    <property type="match status" value="1"/>
</dbReference>
<feature type="binding site" evidence="9">
    <location>
        <position position="72"/>
    </location>
    <ligand>
        <name>GTP</name>
        <dbReference type="ChEBI" id="CHEBI:37565"/>
    </ligand>
</feature>
<keyword evidence="7 9" id="KW-0342">GTP-binding</keyword>
<proteinExistence type="inferred from homology"/>
<feature type="active site" description="Proton acceptor" evidence="9">
    <location>
        <position position="128"/>
    </location>
</feature>
<dbReference type="SUPFAM" id="SSF142695">
    <property type="entry name" value="RibA-like"/>
    <property type="match status" value="1"/>
</dbReference>
<dbReference type="FunFam" id="3.40.50.10990:FF:000002">
    <property type="entry name" value="GTP cyclohydrolase-2"/>
    <property type="match status" value="1"/>
</dbReference>
<dbReference type="GO" id="GO:0008270">
    <property type="term" value="F:zinc ion binding"/>
    <property type="evidence" value="ECO:0007669"/>
    <property type="project" value="UniProtKB-UniRule"/>
</dbReference>
<feature type="binding site" evidence="9">
    <location>
        <position position="156"/>
    </location>
    <ligand>
        <name>GTP</name>
        <dbReference type="ChEBI" id="CHEBI:37565"/>
    </ligand>
</feature>
<comment type="pathway">
    <text evidence="1 9">Cofactor biosynthesis; riboflavin biosynthesis; 5-amino-6-(D-ribitylamino)uracil from GTP: step 1/4.</text>
</comment>
<dbReference type="RefSeq" id="WP_099018860.1">
    <property type="nucleotide sequence ID" value="NZ_NIHB01000002.1"/>
</dbReference>
<evidence type="ECO:0000256" key="9">
    <source>
        <dbReference type="HAMAP-Rule" id="MF_00179"/>
    </source>
</evidence>
<comment type="function">
    <text evidence="9">Catalyzes the conversion of GTP to 2,5-diamino-6-ribosylamino-4(3H)-pyrimidinone 5'-phosphate (DARP), formate and pyrophosphate.</text>
</comment>
<dbReference type="GO" id="GO:0005829">
    <property type="term" value="C:cytosol"/>
    <property type="evidence" value="ECO:0007669"/>
    <property type="project" value="TreeGrafter"/>
</dbReference>